<evidence type="ECO:0000256" key="6">
    <source>
        <dbReference type="ARBA" id="ARBA00023136"/>
    </source>
</evidence>
<keyword evidence="9" id="KW-1185">Reference proteome</keyword>
<keyword evidence="4 7" id="KW-0812">Transmembrane</keyword>
<dbReference type="InterPro" id="IPR006726">
    <property type="entry name" value="PHBA_efflux_AaeB/fusaric-R"/>
</dbReference>
<sequence>MTGRSPSGWTAGIRSRAMGGRWQHPWRVLVVPYYLNRYARQVHVLRVALAFLFGLALVLASGIPHGGWMLVTILIVLGGVPHWGGVRRKALERMGGSLLGALAGLAAILLHGVSPYLCYAWMLLVVALSSWHAQGRGGYLALLTGITLVIVGGLGDEPINEALWRSCNVLIGSLIGMVAAATLPLRALDSWRFLLADNLREAALLYNRIARRLPVEGDAALDQFNSRLVRLRGLLPAVTQESALTHRQLDQVQRCQRSIWTLLDRMDEVSASTPALAEDRSPRRAIVRTLLRAAHALRFNQPQLLADSLPAADNPARMREPTHCHWLVAELSLTVEELRGQLQDILPQLIAAPPPARSLVRRMRGAPRRT</sequence>
<dbReference type="AlphaFoldDB" id="A0A202BDA9"/>
<protein>
    <recommendedName>
        <fullName evidence="10">Inner membrane protein yeeA</fullName>
    </recommendedName>
</protein>
<name>A0A202BDA9_CHRVL</name>
<dbReference type="PANTHER" id="PTHR30509:SF9">
    <property type="entry name" value="MULTIDRUG RESISTANCE PROTEIN MDTO"/>
    <property type="match status" value="1"/>
</dbReference>
<evidence type="ECO:0000256" key="7">
    <source>
        <dbReference type="SAM" id="Phobius"/>
    </source>
</evidence>
<feature type="transmembrane region" description="Helical" evidence="7">
    <location>
        <begin position="137"/>
        <end position="155"/>
    </location>
</feature>
<keyword evidence="2" id="KW-0813">Transport</keyword>
<keyword evidence="3" id="KW-1003">Cell membrane</keyword>
<comment type="caution">
    <text evidence="8">The sequence shown here is derived from an EMBL/GenBank/DDBJ whole genome shotgun (WGS) entry which is preliminary data.</text>
</comment>
<evidence type="ECO:0000256" key="1">
    <source>
        <dbReference type="ARBA" id="ARBA00004651"/>
    </source>
</evidence>
<dbReference type="PANTHER" id="PTHR30509">
    <property type="entry name" value="P-HYDROXYBENZOIC ACID EFFLUX PUMP SUBUNIT-RELATED"/>
    <property type="match status" value="1"/>
</dbReference>
<reference evidence="8 9" key="1">
    <citation type="submission" date="2017-05" db="EMBL/GenBank/DDBJ databases">
        <title>Chromobacterium violaceum GHPS1 isolated from Hydrocarbon polluted soil in French Guiana display an awesome secondary metabolite arsenal and a battery of drug and heavy-metal-resistance and detoxification of xenobiotics proteins.</title>
        <authorList>
            <person name="Belbahri L."/>
        </authorList>
    </citation>
    <scope>NUCLEOTIDE SEQUENCE [LARGE SCALE GENOMIC DNA]</scope>
    <source>
        <strain evidence="8 9">GHPS1</strain>
    </source>
</reference>
<evidence type="ECO:0008006" key="10">
    <source>
        <dbReference type="Google" id="ProtNLM"/>
    </source>
</evidence>
<dbReference type="GO" id="GO:0022857">
    <property type="term" value="F:transmembrane transporter activity"/>
    <property type="evidence" value="ECO:0007669"/>
    <property type="project" value="InterPro"/>
</dbReference>
<evidence type="ECO:0000256" key="5">
    <source>
        <dbReference type="ARBA" id="ARBA00022989"/>
    </source>
</evidence>
<evidence type="ECO:0000313" key="9">
    <source>
        <dbReference type="Proteomes" id="UP000196342"/>
    </source>
</evidence>
<feature type="transmembrane region" description="Helical" evidence="7">
    <location>
        <begin position="167"/>
        <end position="185"/>
    </location>
</feature>
<dbReference type="GO" id="GO:0005886">
    <property type="term" value="C:plasma membrane"/>
    <property type="evidence" value="ECO:0007669"/>
    <property type="project" value="UniProtKB-SubCell"/>
</dbReference>
<keyword evidence="5 7" id="KW-1133">Transmembrane helix</keyword>
<feature type="transmembrane region" description="Helical" evidence="7">
    <location>
        <begin position="98"/>
        <end position="131"/>
    </location>
</feature>
<dbReference type="Proteomes" id="UP000196342">
    <property type="component" value="Unassembled WGS sequence"/>
</dbReference>
<accession>A0A202BDA9</accession>
<feature type="transmembrane region" description="Helical" evidence="7">
    <location>
        <begin position="44"/>
        <end position="62"/>
    </location>
</feature>
<proteinExistence type="predicted"/>
<gene>
    <name evidence="8" type="ORF">CBW21_05770</name>
</gene>
<keyword evidence="6 7" id="KW-0472">Membrane</keyword>
<comment type="subcellular location">
    <subcellularLocation>
        <location evidence="1">Cell membrane</location>
        <topology evidence="1">Multi-pass membrane protein</topology>
    </subcellularLocation>
</comment>
<evidence type="ECO:0000313" key="8">
    <source>
        <dbReference type="EMBL" id="OVE49392.1"/>
    </source>
</evidence>
<dbReference type="EMBL" id="NHOO01000004">
    <property type="protein sequence ID" value="OVE49392.1"/>
    <property type="molecule type" value="Genomic_DNA"/>
</dbReference>
<organism evidence="8 9">
    <name type="scientific">Chromobacterium violaceum</name>
    <dbReference type="NCBI Taxonomy" id="536"/>
    <lineage>
        <taxon>Bacteria</taxon>
        <taxon>Pseudomonadati</taxon>
        <taxon>Pseudomonadota</taxon>
        <taxon>Betaproteobacteria</taxon>
        <taxon>Neisseriales</taxon>
        <taxon>Chromobacteriaceae</taxon>
        <taxon>Chromobacterium</taxon>
    </lineage>
</organism>
<dbReference type="Pfam" id="PF04632">
    <property type="entry name" value="FUSC"/>
    <property type="match status" value="1"/>
</dbReference>
<evidence type="ECO:0000256" key="3">
    <source>
        <dbReference type="ARBA" id="ARBA00022475"/>
    </source>
</evidence>
<evidence type="ECO:0000256" key="4">
    <source>
        <dbReference type="ARBA" id="ARBA00022692"/>
    </source>
</evidence>
<evidence type="ECO:0000256" key="2">
    <source>
        <dbReference type="ARBA" id="ARBA00022448"/>
    </source>
</evidence>
<feature type="transmembrane region" description="Helical" evidence="7">
    <location>
        <begin position="68"/>
        <end position="86"/>
    </location>
</feature>